<dbReference type="PROSITE" id="PS00584">
    <property type="entry name" value="PFKB_KINASES_2"/>
    <property type="match status" value="1"/>
</dbReference>
<keyword evidence="2 5" id="KW-0808">Transferase</keyword>
<dbReference type="GO" id="GO:0019698">
    <property type="term" value="P:D-galacturonate catabolic process"/>
    <property type="evidence" value="ECO:0007669"/>
    <property type="project" value="TreeGrafter"/>
</dbReference>
<comment type="caution">
    <text evidence="5">The sequence shown here is derived from an EMBL/GenBank/DDBJ whole genome shotgun (WGS) entry which is preliminary data.</text>
</comment>
<dbReference type="Pfam" id="PF00294">
    <property type="entry name" value="PfkB"/>
    <property type="match status" value="1"/>
</dbReference>
<dbReference type="SUPFAM" id="SSF53613">
    <property type="entry name" value="Ribokinase-like"/>
    <property type="match status" value="1"/>
</dbReference>
<reference evidence="5 6" key="1">
    <citation type="submission" date="2020-08" db="EMBL/GenBank/DDBJ databases">
        <title>Genomic Encyclopedia of Type Strains, Phase IV (KMG-IV): sequencing the most valuable type-strain genomes for metagenomic binning, comparative biology and taxonomic classification.</title>
        <authorList>
            <person name="Goeker M."/>
        </authorList>
    </citation>
    <scope>NUCLEOTIDE SEQUENCE [LARGE SCALE GENOMIC DNA]</scope>
    <source>
        <strain evidence="5 6">DSM 103570</strain>
    </source>
</reference>
<dbReference type="PANTHER" id="PTHR43085:SF15">
    <property type="entry name" value="2-DEHYDRO-3-DEOXYGLUCONOKINASE"/>
    <property type="match status" value="1"/>
</dbReference>
<proteinExistence type="inferred from homology"/>
<dbReference type="GO" id="GO:0005829">
    <property type="term" value="C:cytosol"/>
    <property type="evidence" value="ECO:0007669"/>
    <property type="project" value="TreeGrafter"/>
</dbReference>
<dbReference type="GO" id="GO:0008673">
    <property type="term" value="F:2-dehydro-3-deoxygluconokinase activity"/>
    <property type="evidence" value="ECO:0007669"/>
    <property type="project" value="UniProtKB-EC"/>
</dbReference>
<dbReference type="GO" id="GO:0042840">
    <property type="term" value="P:D-glucuronate catabolic process"/>
    <property type="evidence" value="ECO:0007669"/>
    <property type="project" value="TreeGrafter"/>
</dbReference>
<dbReference type="Gene3D" id="3.40.1190.20">
    <property type="match status" value="1"/>
</dbReference>
<dbReference type="CDD" id="cd01166">
    <property type="entry name" value="KdgK"/>
    <property type="match status" value="1"/>
</dbReference>
<dbReference type="GO" id="GO:0006974">
    <property type="term" value="P:DNA damage response"/>
    <property type="evidence" value="ECO:0007669"/>
    <property type="project" value="TreeGrafter"/>
</dbReference>
<evidence type="ECO:0000313" key="5">
    <source>
        <dbReference type="EMBL" id="MBB4004497.1"/>
    </source>
</evidence>
<evidence type="ECO:0000313" key="6">
    <source>
        <dbReference type="Proteomes" id="UP000588647"/>
    </source>
</evidence>
<keyword evidence="3 5" id="KW-0418">Kinase</keyword>
<dbReference type="InterPro" id="IPR029056">
    <property type="entry name" value="Ribokinase-like"/>
</dbReference>
<name>A0A7W6HGD5_9HYPH</name>
<organism evidence="5 6">
    <name type="scientific">Aurantimonas endophytica</name>
    <dbReference type="NCBI Taxonomy" id="1522175"/>
    <lineage>
        <taxon>Bacteria</taxon>
        <taxon>Pseudomonadati</taxon>
        <taxon>Pseudomonadota</taxon>
        <taxon>Alphaproteobacteria</taxon>
        <taxon>Hyphomicrobiales</taxon>
        <taxon>Aurantimonadaceae</taxon>
        <taxon>Aurantimonas</taxon>
    </lineage>
</organism>
<dbReference type="InterPro" id="IPR002173">
    <property type="entry name" value="Carboh/pur_kinase_PfkB_CS"/>
</dbReference>
<dbReference type="EC" id="2.7.1.45" evidence="5"/>
<evidence type="ECO:0000256" key="1">
    <source>
        <dbReference type="ARBA" id="ARBA00010688"/>
    </source>
</evidence>
<protein>
    <submittedName>
        <fullName evidence="5">2-dehydro-3-deoxygluconokinase</fullName>
        <ecNumber evidence="5">2.7.1.45</ecNumber>
    </submittedName>
</protein>
<feature type="domain" description="Carbohydrate kinase PfkB" evidence="4">
    <location>
        <begin position="6"/>
        <end position="296"/>
    </location>
</feature>
<dbReference type="AlphaFoldDB" id="A0A7W6HGD5"/>
<gene>
    <name evidence="5" type="ORF">GGR03_003592</name>
</gene>
<keyword evidence="6" id="KW-1185">Reference proteome</keyword>
<dbReference type="PANTHER" id="PTHR43085">
    <property type="entry name" value="HEXOKINASE FAMILY MEMBER"/>
    <property type="match status" value="1"/>
</dbReference>
<dbReference type="Proteomes" id="UP000588647">
    <property type="component" value="Unassembled WGS sequence"/>
</dbReference>
<accession>A0A7W6HGD5</accession>
<evidence type="ECO:0000256" key="3">
    <source>
        <dbReference type="ARBA" id="ARBA00022777"/>
    </source>
</evidence>
<comment type="similarity">
    <text evidence="1">Belongs to the carbohydrate kinase PfkB family.</text>
</comment>
<dbReference type="InterPro" id="IPR011611">
    <property type="entry name" value="PfkB_dom"/>
</dbReference>
<dbReference type="RefSeq" id="WP_252920293.1">
    <property type="nucleotide sequence ID" value="NZ_JAAAMM010000005.1"/>
</dbReference>
<dbReference type="EMBL" id="JACIEM010000005">
    <property type="protein sequence ID" value="MBB4004497.1"/>
    <property type="molecule type" value="Genomic_DNA"/>
</dbReference>
<evidence type="ECO:0000256" key="2">
    <source>
        <dbReference type="ARBA" id="ARBA00022679"/>
    </source>
</evidence>
<dbReference type="InterPro" id="IPR050306">
    <property type="entry name" value="PfkB_Carbo_kinase"/>
</dbReference>
<sequence>MSTPKTIVSIGECMVELASAGDGLYRRGFAGDTLNTAWYLRRELGDDWAVAYLTALGTDGTSDEMQAFFADAGLVTDHVRRIPERMPGLYIIHLEGAERSFSYWRDSAAARLLAADPAHLARAFAAGDAFYFSGITLAILPPADRQRLIEQLASAKAAGKAVAFDPNIRPRLWPDPAEMRDAITAGAAASTICLPSFPDEAAAFGDASPDATADRYLGCGVGEVVVKDGADPALVATSSHRERIQPATITDAVDTTGAGDSFNAGYLAARLAGVPAPHAVRRGHALAGEVVRHYGALIR</sequence>
<evidence type="ECO:0000259" key="4">
    <source>
        <dbReference type="Pfam" id="PF00294"/>
    </source>
</evidence>